<keyword evidence="3" id="KW-0227">DNA damage</keyword>
<gene>
    <name evidence="10" type="ORF">QQ055_00645</name>
</gene>
<evidence type="ECO:0000256" key="4">
    <source>
        <dbReference type="ARBA" id="ARBA00022801"/>
    </source>
</evidence>
<dbReference type="PANTHER" id="PTHR13604">
    <property type="entry name" value="DC12-RELATED"/>
    <property type="match status" value="1"/>
</dbReference>
<keyword evidence="11" id="KW-1185">Reference proteome</keyword>
<evidence type="ECO:0000256" key="8">
    <source>
        <dbReference type="RuleBase" id="RU364100"/>
    </source>
</evidence>
<evidence type="ECO:0000313" key="10">
    <source>
        <dbReference type="EMBL" id="MDL5055988.1"/>
    </source>
</evidence>
<keyword evidence="5" id="KW-0190">Covalent protein-DNA linkage</keyword>
<evidence type="ECO:0000256" key="7">
    <source>
        <dbReference type="ARBA" id="ARBA00023239"/>
    </source>
</evidence>
<evidence type="ECO:0000256" key="6">
    <source>
        <dbReference type="ARBA" id="ARBA00023125"/>
    </source>
</evidence>
<dbReference type="Gene3D" id="3.90.1680.10">
    <property type="entry name" value="SOS response associated peptidase-like"/>
    <property type="match status" value="1"/>
</dbReference>
<evidence type="ECO:0000256" key="3">
    <source>
        <dbReference type="ARBA" id="ARBA00022763"/>
    </source>
</evidence>
<dbReference type="EMBL" id="JASVEJ010000002">
    <property type="protein sequence ID" value="MDL5055988.1"/>
    <property type="molecule type" value="Genomic_DNA"/>
</dbReference>
<dbReference type="InterPro" id="IPR003738">
    <property type="entry name" value="SRAP"/>
</dbReference>
<dbReference type="SUPFAM" id="SSF143081">
    <property type="entry name" value="BB1717-like"/>
    <property type="match status" value="1"/>
</dbReference>
<evidence type="ECO:0000256" key="9">
    <source>
        <dbReference type="SAM" id="MobiDB-lite"/>
    </source>
</evidence>
<organism evidence="10 11">
    <name type="scientific">Geitlerinema calcuttense NRMC-F 0142</name>
    <dbReference type="NCBI Taxonomy" id="2922238"/>
    <lineage>
        <taxon>Bacteria</taxon>
        <taxon>Bacillati</taxon>
        <taxon>Cyanobacteriota</taxon>
        <taxon>Cyanophyceae</taxon>
        <taxon>Geitlerinematales</taxon>
        <taxon>Geitlerinemataceae</taxon>
        <taxon>Geitlerinema</taxon>
    </lineage>
</organism>
<dbReference type="InterPro" id="IPR036590">
    <property type="entry name" value="SRAP-like"/>
</dbReference>
<name>A0ABT7LVC5_9CYAN</name>
<accession>A0ABT7LVC5</accession>
<evidence type="ECO:0000256" key="5">
    <source>
        <dbReference type="ARBA" id="ARBA00023124"/>
    </source>
</evidence>
<evidence type="ECO:0000256" key="2">
    <source>
        <dbReference type="ARBA" id="ARBA00022670"/>
    </source>
</evidence>
<dbReference type="RefSeq" id="WP_284476822.1">
    <property type="nucleotide sequence ID" value="NZ_JASVEJ010000002.1"/>
</dbReference>
<evidence type="ECO:0000313" key="11">
    <source>
        <dbReference type="Proteomes" id="UP001230986"/>
    </source>
</evidence>
<comment type="caution">
    <text evidence="10">The sequence shown here is derived from an EMBL/GenBank/DDBJ whole genome shotgun (WGS) entry which is preliminary data.</text>
</comment>
<evidence type="ECO:0000256" key="1">
    <source>
        <dbReference type="ARBA" id="ARBA00008136"/>
    </source>
</evidence>
<dbReference type="EC" id="3.4.-.-" evidence="8"/>
<reference evidence="10 11" key="1">
    <citation type="submission" date="2023-06" db="EMBL/GenBank/DDBJ databases">
        <title>Whole genome sequence of Oscillatoria calcuttensis NRMC-F 0142.</title>
        <authorList>
            <person name="Shakena Fathima T."/>
            <person name="Muralitharan G."/>
            <person name="Thajuddin N."/>
        </authorList>
    </citation>
    <scope>NUCLEOTIDE SEQUENCE [LARGE SCALE GENOMIC DNA]</scope>
    <source>
        <strain evidence="10 11">NRMC-F 0142</strain>
    </source>
</reference>
<proteinExistence type="inferred from homology"/>
<keyword evidence="7" id="KW-0456">Lyase</keyword>
<keyword evidence="4 8" id="KW-0378">Hydrolase</keyword>
<keyword evidence="6" id="KW-0238">DNA-binding</keyword>
<dbReference type="PANTHER" id="PTHR13604:SF0">
    <property type="entry name" value="ABASIC SITE PROCESSING PROTEIN HMCES"/>
    <property type="match status" value="1"/>
</dbReference>
<dbReference type="Proteomes" id="UP001230986">
    <property type="component" value="Unassembled WGS sequence"/>
</dbReference>
<protein>
    <recommendedName>
        <fullName evidence="8">Abasic site processing protein</fullName>
        <ecNumber evidence="8">3.4.-.-</ecNumber>
    </recommendedName>
</protein>
<sequence length="223" mass="25289">MCGRFSLTVSPEAIAQQFNLSQVPDSQPRYNIAPSQNIATLVKSKEIPEKQFQWMRWGLVPSWAKDIKIGYKLINARVETVTDKPSFRSAIKQRRCLILADGFYEWQKQGKQKQPYYFQLESGDVFAFAGLWETWNSPEDERVISCTILTTAADAVVSPIHERMPIIVPSQHYQAWLDPEITTPQDILPLLSEGDRDRLQAKPASTMVNNPKHDSPALAVSAE</sequence>
<feature type="region of interest" description="Disordered" evidence="9">
    <location>
        <begin position="201"/>
        <end position="223"/>
    </location>
</feature>
<comment type="similarity">
    <text evidence="1 8">Belongs to the SOS response-associated peptidase family.</text>
</comment>
<dbReference type="Pfam" id="PF02586">
    <property type="entry name" value="SRAP"/>
    <property type="match status" value="1"/>
</dbReference>
<keyword evidence="2 8" id="KW-0645">Protease</keyword>